<dbReference type="SUPFAM" id="SSF52738">
    <property type="entry name" value="Methylesterase CheB, C-terminal domain"/>
    <property type="match status" value="1"/>
</dbReference>
<dbReference type="CDD" id="cd17541">
    <property type="entry name" value="REC_CheB-like"/>
    <property type="match status" value="1"/>
</dbReference>
<keyword evidence="6" id="KW-0597">Phosphoprotein</keyword>
<protein>
    <recommendedName>
        <fullName evidence="3">protein-glutamate methylesterase</fullName>
        <ecNumber evidence="3">3.1.1.61</ecNumber>
    </recommendedName>
</protein>
<feature type="domain" description="Response regulatory" evidence="8">
    <location>
        <begin position="28"/>
        <end position="145"/>
    </location>
</feature>
<evidence type="ECO:0000256" key="4">
    <source>
        <dbReference type="ARBA" id="ARBA00048267"/>
    </source>
</evidence>
<keyword evidence="11" id="KW-1185">Reference proteome</keyword>
<dbReference type="EC" id="3.1.1.61" evidence="3"/>
<evidence type="ECO:0000256" key="2">
    <source>
        <dbReference type="ARBA" id="ARBA00022801"/>
    </source>
</evidence>
<dbReference type="InterPro" id="IPR008248">
    <property type="entry name" value="CheB-like"/>
</dbReference>
<dbReference type="Pfam" id="PF01339">
    <property type="entry name" value="CheB_methylest"/>
    <property type="match status" value="1"/>
</dbReference>
<reference evidence="10 11" key="1">
    <citation type="submission" date="2023-10" db="EMBL/GenBank/DDBJ databases">
        <title>Complete genome sequence of a Sphingomonadaceae bacterium.</title>
        <authorList>
            <person name="Yan C."/>
        </authorList>
    </citation>
    <scope>NUCLEOTIDE SEQUENCE [LARGE SCALE GENOMIC DNA]</scope>
    <source>
        <strain evidence="10 11">SCSIO 66989</strain>
    </source>
</reference>
<dbReference type="InterPro" id="IPR001789">
    <property type="entry name" value="Sig_transdc_resp-reg_receiver"/>
</dbReference>
<evidence type="ECO:0000256" key="7">
    <source>
        <dbReference type="SAM" id="MobiDB-lite"/>
    </source>
</evidence>
<feature type="active site" evidence="5">
    <location>
        <position position="307"/>
    </location>
</feature>
<dbReference type="PROSITE" id="PS50122">
    <property type="entry name" value="CHEB"/>
    <property type="match status" value="1"/>
</dbReference>
<evidence type="ECO:0000256" key="1">
    <source>
        <dbReference type="ARBA" id="ARBA00022500"/>
    </source>
</evidence>
<sequence length="373" mass="38912">MKHQPIEARAGQGNGAPDQGCSPATPIRVMLVDDSMVVRSIVERLVSAHPQFEVVASLSGAQLALEVLKTQSVDIIILDIEMPCGNGLDAMPEMLALSDARILVLSSIAEPGGEAAVRALGMGACDTLAKPGRSSFAGQFGDILLDKLTALGRSHAGEAVLAKPLVTRAHCDGVSSPECIAIGSSTGGIPAMLEFVQALDDNIRAPIFLTQHLPGAFLPYLVRQLAEKTDRKVQLAETGERVAPKTIYIAPGHGHIMLVPAGEGRCIAVDTAGGERYVPAVDPMLDAVAEHYGDRAVAIILSGMGRDGFLGAKKVADAGGRVYAQDPATSTVWGMPGAVAREGIASAILPPAQIAADIARSYRADWPEGARHD</sequence>
<name>A0AA97I2P1_9SPHN</name>
<dbReference type="Pfam" id="PF00072">
    <property type="entry name" value="Response_reg"/>
    <property type="match status" value="1"/>
</dbReference>
<evidence type="ECO:0000313" key="10">
    <source>
        <dbReference type="EMBL" id="WOE76458.1"/>
    </source>
</evidence>
<dbReference type="EMBL" id="CP136594">
    <property type="protein sequence ID" value="WOE76458.1"/>
    <property type="molecule type" value="Genomic_DNA"/>
</dbReference>
<evidence type="ECO:0000256" key="5">
    <source>
        <dbReference type="PROSITE-ProRule" id="PRU00050"/>
    </source>
</evidence>
<dbReference type="InterPro" id="IPR000673">
    <property type="entry name" value="Sig_transdc_resp-reg_Me-estase"/>
</dbReference>
<dbReference type="PIRSF" id="PIRSF000876">
    <property type="entry name" value="RR_chemtxs_CheB"/>
    <property type="match status" value="1"/>
</dbReference>
<dbReference type="SMART" id="SM00448">
    <property type="entry name" value="REC"/>
    <property type="match status" value="1"/>
</dbReference>
<dbReference type="InterPro" id="IPR011006">
    <property type="entry name" value="CheY-like_superfamily"/>
</dbReference>
<evidence type="ECO:0000259" key="9">
    <source>
        <dbReference type="PROSITE" id="PS50122"/>
    </source>
</evidence>
<gene>
    <name evidence="10" type="ORF">RB602_07020</name>
</gene>
<dbReference type="RefSeq" id="WP_317084173.1">
    <property type="nucleotide sequence ID" value="NZ_CP136594.1"/>
</dbReference>
<dbReference type="CDD" id="cd16432">
    <property type="entry name" value="CheB_Rec"/>
    <property type="match status" value="1"/>
</dbReference>
<dbReference type="PANTHER" id="PTHR42872">
    <property type="entry name" value="PROTEIN-GLUTAMATE METHYLESTERASE/PROTEIN-GLUTAMINE GLUTAMINASE"/>
    <property type="match status" value="1"/>
</dbReference>
<evidence type="ECO:0000313" key="11">
    <source>
        <dbReference type="Proteomes" id="UP001302429"/>
    </source>
</evidence>
<evidence type="ECO:0000256" key="6">
    <source>
        <dbReference type="PROSITE-ProRule" id="PRU00169"/>
    </source>
</evidence>
<dbReference type="PROSITE" id="PS50110">
    <property type="entry name" value="RESPONSE_REGULATORY"/>
    <property type="match status" value="1"/>
</dbReference>
<proteinExistence type="predicted"/>
<dbReference type="GO" id="GO:0006935">
    <property type="term" value="P:chemotaxis"/>
    <property type="evidence" value="ECO:0007669"/>
    <property type="project" value="UniProtKB-UniRule"/>
</dbReference>
<accession>A0AA97I2P1</accession>
<feature type="region of interest" description="Disordered" evidence="7">
    <location>
        <begin position="1"/>
        <end position="21"/>
    </location>
</feature>
<dbReference type="GO" id="GO:0000156">
    <property type="term" value="F:phosphorelay response regulator activity"/>
    <property type="evidence" value="ECO:0007669"/>
    <property type="project" value="InterPro"/>
</dbReference>
<feature type="modified residue" description="4-aspartylphosphate" evidence="6">
    <location>
        <position position="79"/>
    </location>
</feature>
<dbReference type="InterPro" id="IPR035909">
    <property type="entry name" value="CheB_C"/>
</dbReference>
<dbReference type="SUPFAM" id="SSF52172">
    <property type="entry name" value="CheY-like"/>
    <property type="match status" value="1"/>
</dbReference>
<dbReference type="PANTHER" id="PTHR42872:SF3">
    <property type="entry name" value="PROTEIN-GLUTAMATE METHYLESTERASE_PROTEIN-GLUTAMINE GLUTAMINASE 1"/>
    <property type="match status" value="1"/>
</dbReference>
<evidence type="ECO:0000256" key="3">
    <source>
        <dbReference type="ARBA" id="ARBA00039140"/>
    </source>
</evidence>
<dbReference type="Gene3D" id="3.40.50.180">
    <property type="entry name" value="Methylesterase CheB, C-terminal domain"/>
    <property type="match status" value="1"/>
</dbReference>
<feature type="domain" description="CheB-type methylesterase" evidence="9">
    <location>
        <begin position="173"/>
        <end position="365"/>
    </location>
</feature>
<evidence type="ECO:0000259" key="8">
    <source>
        <dbReference type="PROSITE" id="PS50110"/>
    </source>
</evidence>
<dbReference type="AlphaFoldDB" id="A0AA97I2P1"/>
<feature type="active site" evidence="5">
    <location>
        <position position="212"/>
    </location>
</feature>
<feature type="active site" evidence="5">
    <location>
        <position position="185"/>
    </location>
</feature>
<dbReference type="GO" id="GO:0005737">
    <property type="term" value="C:cytoplasm"/>
    <property type="evidence" value="ECO:0007669"/>
    <property type="project" value="InterPro"/>
</dbReference>
<dbReference type="GO" id="GO:0008984">
    <property type="term" value="F:protein-glutamate methylesterase activity"/>
    <property type="evidence" value="ECO:0007669"/>
    <property type="project" value="UniProtKB-EC"/>
</dbReference>
<dbReference type="KEGG" id="acoa:RB602_07020"/>
<dbReference type="Gene3D" id="3.40.50.2300">
    <property type="match status" value="1"/>
</dbReference>
<organism evidence="10 11">
    <name type="scientific">Alterisphingorhabdus coralli</name>
    <dbReference type="NCBI Taxonomy" id="3071408"/>
    <lineage>
        <taxon>Bacteria</taxon>
        <taxon>Pseudomonadati</taxon>
        <taxon>Pseudomonadota</taxon>
        <taxon>Alphaproteobacteria</taxon>
        <taxon>Sphingomonadales</taxon>
        <taxon>Sphingomonadaceae</taxon>
        <taxon>Alterisphingorhabdus (ex Yan et al. 2024)</taxon>
    </lineage>
</organism>
<keyword evidence="2 5" id="KW-0378">Hydrolase</keyword>
<keyword evidence="1 5" id="KW-0145">Chemotaxis</keyword>
<dbReference type="Proteomes" id="UP001302429">
    <property type="component" value="Chromosome"/>
</dbReference>
<comment type="catalytic activity">
    <reaction evidence="4">
        <text>[protein]-L-glutamate 5-O-methyl ester + H2O = L-glutamyl-[protein] + methanol + H(+)</text>
        <dbReference type="Rhea" id="RHEA:23236"/>
        <dbReference type="Rhea" id="RHEA-COMP:10208"/>
        <dbReference type="Rhea" id="RHEA-COMP:10311"/>
        <dbReference type="ChEBI" id="CHEBI:15377"/>
        <dbReference type="ChEBI" id="CHEBI:15378"/>
        <dbReference type="ChEBI" id="CHEBI:17790"/>
        <dbReference type="ChEBI" id="CHEBI:29973"/>
        <dbReference type="ChEBI" id="CHEBI:82795"/>
        <dbReference type="EC" id="3.1.1.61"/>
    </reaction>
</comment>